<dbReference type="PANTHER" id="PTHR43798">
    <property type="entry name" value="MONOACYLGLYCEROL LIPASE"/>
    <property type="match status" value="1"/>
</dbReference>
<dbReference type="InterPro" id="IPR050266">
    <property type="entry name" value="AB_hydrolase_sf"/>
</dbReference>
<evidence type="ECO:0000313" key="3">
    <source>
        <dbReference type="Proteomes" id="UP000613011"/>
    </source>
</evidence>
<evidence type="ECO:0000313" key="2">
    <source>
        <dbReference type="EMBL" id="MBL0421520.1"/>
    </source>
</evidence>
<accession>A0A937D499</accession>
<dbReference type="InterPro" id="IPR029058">
    <property type="entry name" value="AB_hydrolase_fold"/>
</dbReference>
<dbReference type="EMBL" id="JAEQNA010000005">
    <property type="protein sequence ID" value="MBL0421520.1"/>
    <property type="molecule type" value="Genomic_DNA"/>
</dbReference>
<evidence type="ECO:0000259" key="1">
    <source>
        <dbReference type="Pfam" id="PF00561"/>
    </source>
</evidence>
<comment type="caution">
    <text evidence="2">The sequence shown here is derived from an EMBL/GenBank/DDBJ whole genome shotgun (WGS) entry which is preliminary data.</text>
</comment>
<dbReference type="RefSeq" id="WP_201684597.1">
    <property type="nucleotide sequence ID" value="NZ_JAEQNA010000005.1"/>
</dbReference>
<dbReference type="Gene3D" id="3.40.50.1820">
    <property type="entry name" value="alpha/beta hydrolase"/>
    <property type="match status" value="1"/>
</dbReference>
<dbReference type="Pfam" id="PF00561">
    <property type="entry name" value="Abhydrolase_1"/>
    <property type="match status" value="1"/>
</dbReference>
<dbReference type="GO" id="GO:0016020">
    <property type="term" value="C:membrane"/>
    <property type="evidence" value="ECO:0007669"/>
    <property type="project" value="TreeGrafter"/>
</dbReference>
<dbReference type="AlphaFoldDB" id="A0A937D499"/>
<keyword evidence="3" id="KW-1185">Reference proteome</keyword>
<dbReference type="SUPFAM" id="SSF53474">
    <property type="entry name" value="alpha/beta-Hydrolases"/>
    <property type="match status" value="1"/>
</dbReference>
<name>A0A937D499_9BURK</name>
<dbReference type="PRINTS" id="PR00111">
    <property type="entry name" value="ABHYDROLASE"/>
</dbReference>
<reference evidence="2" key="1">
    <citation type="submission" date="2021-01" db="EMBL/GenBank/DDBJ databases">
        <title>Ramlibacter sp. strain AW1 16S ribosomal RNA gene Genome sequencing and assembly.</title>
        <authorList>
            <person name="Kang M."/>
        </authorList>
    </citation>
    <scope>NUCLEOTIDE SEQUENCE</scope>
    <source>
        <strain evidence="2">AW1</strain>
    </source>
</reference>
<dbReference type="GO" id="GO:0047372">
    <property type="term" value="F:monoacylglycerol lipase activity"/>
    <property type="evidence" value="ECO:0007669"/>
    <property type="project" value="TreeGrafter"/>
</dbReference>
<dbReference type="GO" id="GO:0046464">
    <property type="term" value="P:acylglycerol catabolic process"/>
    <property type="evidence" value="ECO:0007669"/>
    <property type="project" value="TreeGrafter"/>
</dbReference>
<organism evidence="2 3">
    <name type="scientific">Ramlibacter aurantiacus</name>
    <dbReference type="NCBI Taxonomy" id="2801330"/>
    <lineage>
        <taxon>Bacteria</taxon>
        <taxon>Pseudomonadati</taxon>
        <taxon>Pseudomonadota</taxon>
        <taxon>Betaproteobacteria</taxon>
        <taxon>Burkholderiales</taxon>
        <taxon>Comamonadaceae</taxon>
        <taxon>Ramlibacter</taxon>
    </lineage>
</organism>
<dbReference type="PANTHER" id="PTHR43798:SF33">
    <property type="entry name" value="HYDROLASE, PUTATIVE (AFU_ORTHOLOGUE AFUA_2G14860)-RELATED"/>
    <property type="match status" value="1"/>
</dbReference>
<dbReference type="Proteomes" id="UP000613011">
    <property type="component" value="Unassembled WGS sequence"/>
</dbReference>
<dbReference type="InterPro" id="IPR000073">
    <property type="entry name" value="AB_hydrolase_1"/>
</dbReference>
<protein>
    <submittedName>
        <fullName evidence="2">Alpha/beta hydrolase</fullName>
    </submittedName>
</protein>
<keyword evidence="2" id="KW-0378">Hydrolase</keyword>
<gene>
    <name evidence="2" type="ORF">JI739_14270</name>
</gene>
<sequence>MQTYKSIWNALTDVAFEQGWIDAAGIRTRYAHAGRKGRPVVLMLHGTAGSWENFAENLGPLSKHFDCYAIDMVGCGFSDKPDLPFETPVYARHARDFLDAIGADRAHVIGCSLGGWVGARLAVTYPERVASLTMVSAAGYLSDASNMSRIKSQRTKAVDEPTWDNVKQIFNNLIHDEKNRIPDIVAVRQRVYQLPEMARAMHNILCLQDPDVRARNVLGDDEWESIEAPALVIGSLEDKDTYLATARAVSKLMPHARYAEMADVGHWPQFEDPATFNRLFLQFMGEITQ</sequence>
<proteinExistence type="predicted"/>
<feature type="domain" description="AB hydrolase-1" evidence="1">
    <location>
        <begin position="39"/>
        <end position="273"/>
    </location>
</feature>